<organism evidence="3 4">
    <name type="scientific">Symbiodinium pilosum</name>
    <name type="common">Dinoflagellate</name>
    <dbReference type="NCBI Taxonomy" id="2952"/>
    <lineage>
        <taxon>Eukaryota</taxon>
        <taxon>Sar</taxon>
        <taxon>Alveolata</taxon>
        <taxon>Dinophyceae</taxon>
        <taxon>Suessiales</taxon>
        <taxon>Symbiodiniaceae</taxon>
        <taxon>Symbiodinium</taxon>
    </lineage>
</organism>
<name>A0A812VM92_SYMPI</name>
<dbReference type="InterPro" id="IPR011992">
    <property type="entry name" value="EF-hand-dom_pair"/>
</dbReference>
<sequence>MEQEVVFCRGLTDSLKRSMPKHRWTSDDISHDSHGYDIDRLARELFLLHDLDGDGLLGEDELVQINLTIAVLHHGDNADLVHVEDSYRAMFREQFSPEGHDAIRFGCFRGYLLDLLRNIDPDVKAQKMILEQFITEAAVAREVRFQELQASREAGVTFLC</sequence>
<dbReference type="GO" id="GO:0005509">
    <property type="term" value="F:calcium ion binding"/>
    <property type="evidence" value="ECO:0007669"/>
    <property type="project" value="InterPro"/>
</dbReference>
<dbReference type="EMBL" id="CAJNIZ010042796">
    <property type="protein sequence ID" value="CAE7638187.1"/>
    <property type="molecule type" value="Genomic_DNA"/>
</dbReference>
<evidence type="ECO:0000256" key="1">
    <source>
        <dbReference type="ARBA" id="ARBA00022837"/>
    </source>
</evidence>
<evidence type="ECO:0000313" key="3">
    <source>
        <dbReference type="EMBL" id="CAE7638187.1"/>
    </source>
</evidence>
<comment type="caution">
    <text evidence="3">The sequence shown here is derived from an EMBL/GenBank/DDBJ whole genome shotgun (WGS) entry which is preliminary data.</text>
</comment>
<keyword evidence="1" id="KW-0106">Calcium</keyword>
<dbReference type="Proteomes" id="UP000649617">
    <property type="component" value="Unassembled WGS sequence"/>
</dbReference>
<protein>
    <recommendedName>
        <fullName evidence="2">EF-hand domain-containing protein</fullName>
    </recommendedName>
</protein>
<dbReference type="InterPro" id="IPR002048">
    <property type="entry name" value="EF_hand_dom"/>
</dbReference>
<keyword evidence="4" id="KW-1185">Reference proteome</keyword>
<accession>A0A812VM92</accession>
<dbReference type="SUPFAM" id="SSF47473">
    <property type="entry name" value="EF-hand"/>
    <property type="match status" value="1"/>
</dbReference>
<reference evidence="3" key="1">
    <citation type="submission" date="2021-02" db="EMBL/GenBank/DDBJ databases">
        <authorList>
            <person name="Dougan E. K."/>
            <person name="Rhodes N."/>
            <person name="Thang M."/>
            <person name="Chan C."/>
        </authorList>
    </citation>
    <scope>NUCLEOTIDE SEQUENCE</scope>
</reference>
<dbReference type="PROSITE" id="PS50222">
    <property type="entry name" value="EF_HAND_2"/>
    <property type="match status" value="1"/>
</dbReference>
<dbReference type="AlphaFoldDB" id="A0A812VM92"/>
<evidence type="ECO:0000313" key="4">
    <source>
        <dbReference type="Proteomes" id="UP000649617"/>
    </source>
</evidence>
<evidence type="ECO:0000259" key="2">
    <source>
        <dbReference type="PROSITE" id="PS50222"/>
    </source>
</evidence>
<dbReference type="PROSITE" id="PS00018">
    <property type="entry name" value="EF_HAND_1"/>
    <property type="match status" value="1"/>
</dbReference>
<gene>
    <name evidence="3" type="ORF">SPIL2461_LOCUS16862</name>
</gene>
<dbReference type="InterPro" id="IPR018247">
    <property type="entry name" value="EF_Hand_1_Ca_BS"/>
</dbReference>
<proteinExistence type="predicted"/>
<feature type="domain" description="EF-hand" evidence="2">
    <location>
        <begin position="37"/>
        <end position="72"/>
    </location>
</feature>
<dbReference type="OrthoDB" id="436208at2759"/>